<dbReference type="Gene3D" id="3.30.70.270">
    <property type="match status" value="1"/>
</dbReference>
<evidence type="ECO:0000259" key="1">
    <source>
        <dbReference type="Pfam" id="PF00078"/>
    </source>
</evidence>
<dbReference type="CDD" id="cd01647">
    <property type="entry name" value="RT_LTR"/>
    <property type="match status" value="1"/>
</dbReference>
<sequence>MLEQNIIQESASPWSAPVAIVPKKMDASGIRKFRMVIDYRKLNEKTIDDKFPIPNINDILDKLGRANYFTTLYLASEYHQVEVEEQDREKTAFSTTEVGHYQFCQMP</sequence>
<dbReference type="InterPro" id="IPR053134">
    <property type="entry name" value="RNA-dir_DNA_polymerase"/>
</dbReference>
<dbReference type="InterPro" id="IPR043502">
    <property type="entry name" value="DNA/RNA_pol_sf"/>
</dbReference>
<feature type="domain" description="Reverse transcriptase" evidence="1">
    <location>
        <begin position="22"/>
        <end position="100"/>
    </location>
</feature>
<dbReference type="InterPro" id="IPR043128">
    <property type="entry name" value="Rev_trsase/Diguanyl_cyclase"/>
</dbReference>
<organism evidence="2 3">
    <name type="scientific">Popillia japonica</name>
    <name type="common">Japanese beetle</name>
    <dbReference type="NCBI Taxonomy" id="7064"/>
    <lineage>
        <taxon>Eukaryota</taxon>
        <taxon>Metazoa</taxon>
        <taxon>Ecdysozoa</taxon>
        <taxon>Arthropoda</taxon>
        <taxon>Hexapoda</taxon>
        <taxon>Insecta</taxon>
        <taxon>Pterygota</taxon>
        <taxon>Neoptera</taxon>
        <taxon>Endopterygota</taxon>
        <taxon>Coleoptera</taxon>
        <taxon>Polyphaga</taxon>
        <taxon>Scarabaeiformia</taxon>
        <taxon>Scarabaeidae</taxon>
        <taxon>Rutelinae</taxon>
        <taxon>Popillia</taxon>
    </lineage>
</organism>
<dbReference type="Gene3D" id="3.10.10.10">
    <property type="entry name" value="HIV Type 1 Reverse Transcriptase, subunit A, domain 1"/>
    <property type="match status" value="1"/>
</dbReference>
<dbReference type="Pfam" id="PF00078">
    <property type="entry name" value="RVT_1"/>
    <property type="match status" value="1"/>
</dbReference>
<dbReference type="EMBL" id="JASPKY010000075">
    <property type="protein sequence ID" value="KAK9739394.1"/>
    <property type="molecule type" value="Genomic_DNA"/>
</dbReference>
<accession>A0AAW1M007</accession>
<dbReference type="AlphaFoldDB" id="A0AAW1M007"/>
<evidence type="ECO:0000313" key="2">
    <source>
        <dbReference type="EMBL" id="KAK9739394.1"/>
    </source>
</evidence>
<evidence type="ECO:0000313" key="3">
    <source>
        <dbReference type="Proteomes" id="UP001458880"/>
    </source>
</evidence>
<proteinExistence type="predicted"/>
<dbReference type="SUPFAM" id="SSF56672">
    <property type="entry name" value="DNA/RNA polymerases"/>
    <property type="match status" value="1"/>
</dbReference>
<comment type="caution">
    <text evidence="2">The sequence shown here is derived from an EMBL/GenBank/DDBJ whole genome shotgun (WGS) entry which is preliminary data.</text>
</comment>
<protein>
    <recommendedName>
        <fullName evidence="1">Reverse transcriptase domain-containing protein</fullName>
    </recommendedName>
</protein>
<dbReference type="InterPro" id="IPR000477">
    <property type="entry name" value="RT_dom"/>
</dbReference>
<reference evidence="2 3" key="1">
    <citation type="journal article" date="2024" name="BMC Genomics">
        <title>De novo assembly and annotation of Popillia japonica's genome with initial clues to its potential as an invasive pest.</title>
        <authorList>
            <person name="Cucini C."/>
            <person name="Boschi S."/>
            <person name="Funari R."/>
            <person name="Cardaioli E."/>
            <person name="Iannotti N."/>
            <person name="Marturano G."/>
            <person name="Paoli F."/>
            <person name="Bruttini M."/>
            <person name="Carapelli A."/>
            <person name="Frati F."/>
            <person name="Nardi F."/>
        </authorList>
    </citation>
    <scope>NUCLEOTIDE SEQUENCE [LARGE SCALE GENOMIC DNA]</scope>
    <source>
        <strain evidence="2">DMR45628</strain>
    </source>
</reference>
<name>A0AAW1M007_POPJA</name>
<dbReference type="PANTHER" id="PTHR24559">
    <property type="entry name" value="TRANSPOSON TY3-I GAG-POL POLYPROTEIN"/>
    <property type="match status" value="1"/>
</dbReference>
<dbReference type="PANTHER" id="PTHR24559:SF435">
    <property type="entry name" value="RIBONUCLEASE H"/>
    <property type="match status" value="1"/>
</dbReference>
<dbReference type="GO" id="GO:0071897">
    <property type="term" value="P:DNA biosynthetic process"/>
    <property type="evidence" value="ECO:0007669"/>
    <property type="project" value="UniProtKB-ARBA"/>
</dbReference>
<keyword evidence="3" id="KW-1185">Reference proteome</keyword>
<gene>
    <name evidence="2" type="ORF">QE152_g9010</name>
</gene>
<dbReference type="Proteomes" id="UP001458880">
    <property type="component" value="Unassembled WGS sequence"/>
</dbReference>